<dbReference type="InterPro" id="IPR004044">
    <property type="entry name" value="KH_dom_type_2"/>
</dbReference>
<gene>
    <name evidence="7" type="ORF">LFW2832_00440</name>
</gene>
<dbReference type="InterPro" id="IPR010212">
    <property type="entry name" value="NusA_arc"/>
</dbReference>
<organism evidence="7 8">
    <name type="scientific">Candidatus Bilamarchaeum dharawalense</name>
    <dbReference type="NCBI Taxonomy" id="2885759"/>
    <lineage>
        <taxon>Archaea</taxon>
        <taxon>Candidatus Micrarchaeota</taxon>
        <taxon>Candidatus Micrarchaeia</taxon>
        <taxon>Candidatus Anstonellales</taxon>
        <taxon>Candidatus Bilamarchaeaceae</taxon>
        <taxon>Candidatus Bilamarchaeum</taxon>
    </lineage>
</organism>
<dbReference type="NCBIfam" id="TIGR01952">
    <property type="entry name" value="nusA_arch"/>
    <property type="match status" value="1"/>
</dbReference>
<keyword evidence="4" id="KW-0805">Transcription regulation</keyword>
<dbReference type="AlphaFoldDB" id="A0A5E4LRR9"/>
<dbReference type="GO" id="GO:0006353">
    <property type="term" value="P:DNA-templated transcription termination"/>
    <property type="evidence" value="ECO:0007669"/>
    <property type="project" value="UniProtKB-KW"/>
</dbReference>
<keyword evidence="1" id="KW-0806">Transcription termination</keyword>
<reference evidence="7 8" key="1">
    <citation type="submission" date="2019-08" db="EMBL/GenBank/DDBJ databases">
        <authorList>
            <person name="Vazquez-Campos X."/>
        </authorList>
    </citation>
    <scope>NUCLEOTIDE SEQUENCE [LARGE SCALE GENOMIC DNA]</scope>
    <source>
        <strain evidence="7">LFW-283_2</strain>
    </source>
</reference>
<sequence length="144" mass="16353">MVELTEDDLTMFSNFEKITHVMPSDYIATESSILFLVSPDVLGKAIGKNASNIKKLGEVFRKRVIIVADSPDLEIFIRNFFGNIKIYEMEVRDIMGEKAVMLTIEEKDRGIAIGRDGERIKAAKTLLKKKFNATVHVRTRRSAF</sequence>
<evidence type="ECO:0000313" key="7">
    <source>
        <dbReference type="EMBL" id="VVC03557.1"/>
    </source>
</evidence>
<dbReference type="InterPro" id="IPR015946">
    <property type="entry name" value="KH_dom-like_a/b"/>
</dbReference>
<accession>A0A5E4LRR9</accession>
<evidence type="ECO:0000313" key="8">
    <source>
        <dbReference type="Proteomes" id="UP000789941"/>
    </source>
</evidence>
<keyword evidence="5" id="KW-0804">Transcription</keyword>
<evidence type="ECO:0000256" key="1">
    <source>
        <dbReference type="ARBA" id="ARBA00022472"/>
    </source>
</evidence>
<name>A0A5E4LRR9_9ARCH</name>
<dbReference type="Pfam" id="PF07650">
    <property type="entry name" value="KH_2"/>
    <property type="match status" value="1"/>
</dbReference>
<evidence type="ECO:0000256" key="3">
    <source>
        <dbReference type="ARBA" id="ARBA00022884"/>
    </source>
</evidence>
<dbReference type="Gene3D" id="3.30.300.20">
    <property type="match status" value="2"/>
</dbReference>
<dbReference type="SUPFAM" id="SSF54814">
    <property type="entry name" value="Prokaryotic type KH domain (KH-domain type II)"/>
    <property type="match status" value="1"/>
</dbReference>
<dbReference type="InterPro" id="IPR009019">
    <property type="entry name" value="KH_sf_prok-type"/>
</dbReference>
<dbReference type="Proteomes" id="UP000789941">
    <property type="component" value="Unassembled WGS sequence"/>
</dbReference>
<evidence type="ECO:0000256" key="2">
    <source>
        <dbReference type="ARBA" id="ARBA00022490"/>
    </source>
</evidence>
<feature type="domain" description="KH type-2" evidence="6">
    <location>
        <begin position="86"/>
        <end position="138"/>
    </location>
</feature>
<evidence type="ECO:0000256" key="4">
    <source>
        <dbReference type="ARBA" id="ARBA00023015"/>
    </source>
</evidence>
<dbReference type="EMBL" id="CABMJJ010000007">
    <property type="protein sequence ID" value="VVC03557.1"/>
    <property type="molecule type" value="Genomic_DNA"/>
</dbReference>
<comment type="caution">
    <text evidence="7">The sequence shown here is derived from an EMBL/GenBank/DDBJ whole genome shotgun (WGS) entry which is preliminary data.</text>
</comment>
<evidence type="ECO:0000259" key="6">
    <source>
        <dbReference type="Pfam" id="PF07650"/>
    </source>
</evidence>
<proteinExistence type="predicted"/>
<protein>
    <submittedName>
        <fullName evidence="7">KH domain protein</fullName>
    </submittedName>
</protein>
<evidence type="ECO:0000256" key="5">
    <source>
        <dbReference type="ARBA" id="ARBA00023163"/>
    </source>
</evidence>
<keyword evidence="3" id="KW-0694">RNA-binding</keyword>
<keyword evidence="2" id="KW-0963">Cytoplasm</keyword>
<dbReference type="GO" id="GO:0003723">
    <property type="term" value="F:RNA binding"/>
    <property type="evidence" value="ECO:0007669"/>
    <property type="project" value="UniProtKB-KW"/>
</dbReference>